<dbReference type="Gene3D" id="6.10.280.150">
    <property type="match status" value="1"/>
</dbReference>
<protein>
    <recommendedName>
        <fullName evidence="4">WH2 domain-containing protein</fullName>
    </recommendedName>
</protein>
<accession>A0A426ZH09</accession>
<dbReference type="GO" id="GO:0034237">
    <property type="term" value="F:protein kinase A regulatory subunit binding"/>
    <property type="evidence" value="ECO:0007669"/>
    <property type="project" value="TreeGrafter"/>
</dbReference>
<proteinExistence type="inferred from homology"/>
<name>A0A426ZH09_ENSVE</name>
<organism evidence="2 3">
    <name type="scientific">Ensete ventricosum</name>
    <name type="common">Abyssinian banana</name>
    <name type="synonym">Musa ensete</name>
    <dbReference type="NCBI Taxonomy" id="4639"/>
    <lineage>
        <taxon>Eukaryota</taxon>
        <taxon>Viridiplantae</taxon>
        <taxon>Streptophyta</taxon>
        <taxon>Embryophyta</taxon>
        <taxon>Tracheophyta</taxon>
        <taxon>Spermatophyta</taxon>
        <taxon>Magnoliopsida</taxon>
        <taxon>Liliopsida</taxon>
        <taxon>Zingiberales</taxon>
        <taxon>Musaceae</taxon>
        <taxon>Ensete</taxon>
    </lineage>
</organism>
<reference evidence="2 3" key="1">
    <citation type="journal article" date="2014" name="Agronomy (Basel)">
        <title>A Draft Genome Sequence for Ensete ventricosum, the Drought-Tolerant Tree Against Hunger.</title>
        <authorList>
            <person name="Harrison J."/>
            <person name="Moore K.A."/>
            <person name="Paszkiewicz K."/>
            <person name="Jones T."/>
            <person name="Grant M."/>
            <person name="Ambacheew D."/>
            <person name="Muzemil S."/>
            <person name="Studholme D.J."/>
        </authorList>
    </citation>
    <scope>NUCLEOTIDE SEQUENCE [LARGE SCALE GENOMIC DNA]</scope>
</reference>
<dbReference type="GO" id="GO:0030036">
    <property type="term" value="P:actin cytoskeleton organization"/>
    <property type="evidence" value="ECO:0007669"/>
    <property type="project" value="InterPro"/>
</dbReference>
<dbReference type="GO" id="GO:0005856">
    <property type="term" value="C:cytoskeleton"/>
    <property type="evidence" value="ECO:0007669"/>
    <property type="project" value="InterPro"/>
</dbReference>
<dbReference type="GO" id="GO:2000601">
    <property type="term" value="P:positive regulation of Arp2/3 complex-mediated actin nucleation"/>
    <property type="evidence" value="ECO:0007669"/>
    <property type="project" value="TreeGrafter"/>
</dbReference>
<dbReference type="PANTHER" id="PTHR12902:SF33">
    <property type="entry name" value="PROTEIN SCAR3"/>
    <property type="match status" value="1"/>
</dbReference>
<comment type="similarity">
    <text evidence="1">Belongs to the SCAR/WAVE family.</text>
</comment>
<dbReference type="Proteomes" id="UP000287651">
    <property type="component" value="Unassembled WGS sequence"/>
</dbReference>
<dbReference type="EMBL" id="AMZH03006667">
    <property type="protein sequence ID" value="RRT63248.1"/>
    <property type="molecule type" value="Genomic_DNA"/>
</dbReference>
<dbReference type="GO" id="GO:0071933">
    <property type="term" value="F:Arp2/3 complex binding"/>
    <property type="evidence" value="ECO:0007669"/>
    <property type="project" value="TreeGrafter"/>
</dbReference>
<evidence type="ECO:0000313" key="2">
    <source>
        <dbReference type="EMBL" id="RRT63248.1"/>
    </source>
</evidence>
<dbReference type="PANTHER" id="PTHR12902">
    <property type="entry name" value="WASP-1"/>
    <property type="match status" value="1"/>
</dbReference>
<evidence type="ECO:0000313" key="3">
    <source>
        <dbReference type="Proteomes" id="UP000287651"/>
    </source>
</evidence>
<gene>
    <name evidence="2" type="ORF">B296_00035202</name>
</gene>
<dbReference type="InterPro" id="IPR028288">
    <property type="entry name" value="SCAR/WAVE_fam"/>
</dbReference>
<evidence type="ECO:0000256" key="1">
    <source>
        <dbReference type="ARBA" id="ARBA00006993"/>
    </source>
</evidence>
<comment type="caution">
    <text evidence="2">The sequence shown here is derived from an EMBL/GenBank/DDBJ whole genome shotgun (WGS) entry which is preliminary data.</text>
</comment>
<evidence type="ECO:0008006" key="4">
    <source>
        <dbReference type="Google" id="ProtNLM"/>
    </source>
</evidence>
<sequence length="75" mass="7931">MLLNHIHQAGLSIYGGNVQSFNLRRTAKSTPSDIPRPTTDATSGNVAAILKKASAIRQAFVSSDEGGDDDSWSDA</sequence>
<dbReference type="AlphaFoldDB" id="A0A426ZH09"/>